<dbReference type="EMBL" id="CP002020">
    <property type="protein sequence ID" value="AEM42892.1"/>
    <property type="molecule type" value="Genomic_DNA"/>
</dbReference>
<evidence type="ECO:0000313" key="3">
    <source>
        <dbReference type="Proteomes" id="UP000000692"/>
    </source>
</evidence>
<dbReference type="SUPFAM" id="SSF46785">
    <property type="entry name" value="Winged helix' DNA-binding domain"/>
    <property type="match status" value="1"/>
</dbReference>
<organism evidence="2 3">
    <name type="scientific">Ketogulonicigenium vulgare (strain WSH-001)</name>
    <dbReference type="NCBI Taxonomy" id="759362"/>
    <lineage>
        <taxon>Bacteria</taxon>
        <taxon>Pseudomonadati</taxon>
        <taxon>Pseudomonadota</taxon>
        <taxon>Alphaproteobacteria</taxon>
        <taxon>Rhodobacterales</taxon>
        <taxon>Roseobacteraceae</taxon>
        <taxon>Ketogulonicigenium</taxon>
    </lineage>
</organism>
<reference evidence="2 3" key="1">
    <citation type="journal article" date="2011" name="J. Bacteriol.">
        <title>Complete genome sequence of the industrial strain Ketogulonicigenium vulgare WSH-001.</title>
        <authorList>
            <person name="Liu L."/>
            <person name="Li Y."/>
            <person name="Zhang J."/>
            <person name="Zhou Z."/>
            <person name="Liu J."/>
            <person name="Li X."/>
            <person name="Zhou J."/>
            <person name="Du G."/>
            <person name="Wang L."/>
            <person name="Chen J."/>
        </authorList>
    </citation>
    <scope>NUCLEOTIDE SEQUENCE [LARGE SCALE GENOMIC DNA]</scope>
    <source>
        <strain evidence="2 3">WSH-001</strain>
        <plasmid evidence="3">pKVU_200</plasmid>
    </source>
</reference>
<dbReference type="KEGG" id="kvl:KVU_PB0214"/>
<dbReference type="OrthoDB" id="2287011at2"/>
<name>F9YBZ0_KETVW</name>
<dbReference type="Proteomes" id="UP000000692">
    <property type="component" value="Plasmid 2"/>
</dbReference>
<accession>F9YBZ0</accession>
<dbReference type="Pfam" id="PF12802">
    <property type="entry name" value="MarR_2"/>
    <property type="match status" value="1"/>
</dbReference>
<dbReference type="PANTHER" id="PTHR33164">
    <property type="entry name" value="TRANSCRIPTIONAL REGULATOR, MARR FAMILY"/>
    <property type="match status" value="1"/>
</dbReference>
<evidence type="ECO:0000313" key="2">
    <source>
        <dbReference type="EMBL" id="AEM42892.1"/>
    </source>
</evidence>
<dbReference type="InterPro" id="IPR036388">
    <property type="entry name" value="WH-like_DNA-bd_sf"/>
</dbReference>
<dbReference type="PANTHER" id="PTHR33164:SF105">
    <property type="entry name" value="TRANSCRIPTIONAL REPRESSOR PROTEIN-RELATED"/>
    <property type="match status" value="1"/>
</dbReference>
<feature type="domain" description="HTH marR-type" evidence="1">
    <location>
        <begin position="9"/>
        <end position="139"/>
    </location>
</feature>
<dbReference type="GO" id="GO:0003700">
    <property type="term" value="F:DNA-binding transcription factor activity"/>
    <property type="evidence" value="ECO:0007669"/>
    <property type="project" value="InterPro"/>
</dbReference>
<dbReference type="PROSITE" id="PS50995">
    <property type="entry name" value="HTH_MARR_2"/>
    <property type="match status" value="1"/>
</dbReference>
<dbReference type="HOGENOM" id="CLU_083287_35_3_5"/>
<dbReference type="InterPro" id="IPR036390">
    <property type="entry name" value="WH_DNA-bd_sf"/>
</dbReference>
<dbReference type="SMART" id="SM00347">
    <property type="entry name" value="HTH_MARR"/>
    <property type="match status" value="1"/>
</dbReference>
<geneLocation type="plasmid" evidence="3">
    <name>pKVU_200</name>
</geneLocation>
<dbReference type="Gene3D" id="1.10.10.10">
    <property type="entry name" value="Winged helix-like DNA-binding domain superfamily/Winged helix DNA-binding domain"/>
    <property type="match status" value="1"/>
</dbReference>
<proteinExistence type="predicted"/>
<gene>
    <name evidence="2" type="ordered locus">KVU_PB0214</name>
</gene>
<dbReference type="InterPro" id="IPR000835">
    <property type="entry name" value="HTH_MarR-typ"/>
</dbReference>
<dbReference type="InterPro" id="IPR039422">
    <property type="entry name" value="MarR/SlyA-like"/>
</dbReference>
<keyword evidence="3" id="KW-1185">Reference proteome</keyword>
<dbReference type="AlphaFoldDB" id="F9YBZ0"/>
<sequence>MRVYARFMSDCHCTTLRAATRRIGALYDGALAPFGVSGAQFALLRRVRALDGPSLSQLAQNLELDRSTISRNTRVLQRAGLLQLGPCAHDKREQTATLTAAGAALLHDAAPVWQSCQDEIATRLGPARTAVLHDLLDLI</sequence>
<dbReference type="GO" id="GO:0006950">
    <property type="term" value="P:response to stress"/>
    <property type="evidence" value="ECO:0007669"/>
    <property type="project" value="TreeGrafter"/>
</dbReference>
<keyword evidence="2" id="KW-0614">Plasmid</keyword>
<evidence type="ECO:0000259" key="1">
    <source>
        <dbReference type="PROSITE" id="PS50995"/>
    </source>
</evidence>
<protein>
    <submittedName>
        <fullName evidence="2">MarR family transcriptional regulator</fullName>
    </submittedName>
</protein>